<dbReference type="InterPro" id="IPR050423">
    <property type="entry name" value="UPF0337_stress_rsp"/>
</dbReference>
<sequence>MDKLELEGKWNQIKGSVKQKFGDWFDNDDTFANGKFDEIVGKIQEKTGQTKDQIEQFIKDWKDDDASDEDLKTPQS</sequence>
<dbReference type="AlphaFoldDB" id="A0A1I5AVD6"/>
<evidence type="ECO:0000313" key="3">
    <source>
        <dbReference type="EMBL" id="SFN66404.1"/>
    </source>
</evidence>
<evidence type="ECO:0000259" key="2">
    <source>
        <dbReference type="Pfam" id="PF05532"/>
    </source>
</evidence>
<dbReference type="InterPro" id="IPR008462">
    <property type="entry name" value="CsbD"/>
</dbReference>
<dbReference type="RefSeq" id="WP_092910258.1">
    <property type="nucleotide sequence ID" value="NZ_FOUZ01000019.1"/>
</dbReference>
<feature type="domain" description="CsbD-like" evidence="2">
    <location>
        <begin position="6"/>
        <end position="55"/>
    </location>
</feature>
<dbReference type="STRING" id="684065.SAMN05421738_1193"/>
<name>A0A1I5AVD6_9FLAO</name>
<keyword evidence="4" id="KW-1185">Reference proteome</keyword>
<dbReference type="EMBL" id="FOUZ01000019">
    <property type="protein sequence ID" value="SFN66404.1"/>
    <property type="molecule type" value="Genomic_DNA"/>
</dbReference>
<dbReference type="PANTHER" id="PTHR34977:SF1">
    <property type="entry name" value="UPF0337 PROTEIN YJBJ"/>
    <property type="match status" value="1"/>
</dbReference>
<dbReference type="SUPFAM" id="SSF69047">
    <property type="entry name" value="Hypothetical protein YjbJ"/>
    <property type="match status" value="1"/>
</dbReference>
<evidence type="ECO:0000256" key="1">
    <source>
        <dbReference type="ARBA" id="ARBA00009129"/>
    </source>
</evidence>
<proteinExistence type="inferred from homology"/>
<comment type="similarity">
    <text evidence="1">Belongs to the UPF0337 (CsbD) family.</text>
</comment>
<dbReference type="Pfam" id="PF05532">
    <property type="entry name" value="CsbD"/>
    <property type="match status" value="1"/>
</dbReference>
<dbReference type="Gene3D" id="1.10.1470.10">
    <property type="entry name" value="YjbJ"/>
    <property type="match status" value="1"/>
</dbReference>
<dbReference type="OrthoDB" id="9796058at2"/>
<dbReference type="InterPro" id="IPR036629">
    <property type="entry name" value="YjbJ_sf"/>
</dbReference>
<dbReference type="Proteomes" id="UP000199149">
    <property type="component" value="Unassembled WGS sequence"/>
</dbReference>
<reference evidence="4" key="1">
    <citation type="submission" date="2016-10" db="EMBL/GenBank/DDBJ databases">
        <authorList>
            <person name="Varghese N."/>
            <person name="Submissions S."/>
        </authorList>
    </citation>
    <scope>NUCLEOTIDE SEQUENCE [LARGE SCALE GENOMIC DNA]</scope>
    <source>
        <strain evidence="4">XJ109</strain>
    </source>
</reference>
<organism evidence="3 4">
    <name type="scientific">Algoriella xinjiangensis</name>
    <dbReference type="NCBI Taxonomy" id="684065"/>
    <lineage>
        <taxon>Bacteria</taxon>
        <taxon>Pseudomonadati</taxon>
        <taxon>Bacteroidota</taxon>
        <taxon>Flavobacteriia</taxon>
        <taxon>Flavobacteriales</taxon>
        <taxon>Weeksellaceae</taxon>
        <taxon>Algoriella</taxon>
    </lineage>
</organism>
<accession>A0A1I5AVD6</accession>
<gene>
    <name evidence="3" type="ORF">SAMN05421738_1193</name>
</gene>
<protein>
    <submittedName>
        <fullName evidence="3">Uncharacterized conserved protein YjbJ, UPF0337 family</fullName>
    </submittedName>
</protein>
<evidence type="ECO:0000313" key="4">
    <source>
        <dbReference type="Proteomes" id="UP000199149"/>
    </source>
</evidence>
<dbReference type="PANTHER" id="PTHR34977">
    <property type="entry name" value="UPF0337 PROTEIN YJBJ"/>
    <property type="match status" value="1"/>
</dbReference>